<evidence type="ECO:0000259" key="10">
    <source>
        <dbReference type="PROSITE" id="PS51192"/>
    </source>
</evidence>
<dbReference type="SMART" id="SM00487">
    <property type="entry name" value="DEXDc"/>
    <property type="match status" value="1"/>
</dbReference>
<evidence type="ECO:0000256" key="4">
    <source>
        <dbReference type="ARBA" id="ARBA00022801"/>
    </source>
</evidence>
<feature type="domain" description="DEAD-box RNA helicase Q" evidence="12">
    <location>
        <begin position="4"/>
        <end position="32"/>
    </location>
</feature>
<keyword evidence="7" id="KW-0346">Stress response</keyword>
<dbReference type="GO" id="GO:0005524">
    <property type="term" value="F:ATP binding"/>
    <property type="evidence" value="ECO:0007669"/>
    <property type="project" value="UniProtKB-KW"/>
</dbReference>
<dbReference type="GO" id="GO:0016787">
    <property type="term" value="F:hydrolase activity"/>
    <property type="evidence" value="ECO:0007669"/>
    <property type="project" value="UniProtKB-KW"/>
</dbReference>
<dbReference type="CDD" id="cd12252">
    <property type="entry name" value="RRM_DbpA"/>
    <property type="match status" value="1"/>
</dbReference>
<dbReference type="RefSeq" id="WP_164365441.1">
    <property type="nucleotide sequence ID" value="NZ_CP066776.1"/>
</dbReference>
<dbReference type="EC" id="3.6.4.13" evidence="1"/>
<dbReference type="PROSITE" id="PS51192">
    <property type="entry name" value="HELICASE_ATP_BIND_1"/>
    <property type="match status" value="1"/>
</dbReference>
<keyword evidence="14" id="KW-1185">Reference proteome</keyword>
<gene>
    <name evidence="13" type="ORF">G3M56_001120</name>
</gene>
<accession>A0A6B3LGE5</accession>
<proteinExistence type="inferred from homology"/>
<keyword evidence="2" id="KW-0963">Cytoplasm</keyword>
<dbReference type="InterPro" id="IPR027417">
    <property type="entry name" value="P-loop_NTPase"/>
</dbReference>
<dbReference type="GO" id="GO:0003724">
    <property type="term" value="F:RNA helicase activity"/>
    <property type="evidence" value="ECO:0007669"/>
    <property type="project" value="UniProtKB-EC"/>
</dbReference>
<comment type="similarity">
    <text evidence="8">Belongs to the DEAD box helicase family.</text>
</comment>
<dbReference type="Gene3D" id="3.30.70.330">
    <property type="match status" value="1"/>
</dbReference>
<dbReference type="PROSITE" id="PS00039">
    <property type="entry name" value="DEAD_ATP_HELICASE"/>
    <property type="match status" value="1"/>
</dbReference>
<dbReference type="CDD" id="cd00268">
    <property type="entry name" value="DEADc"/>
    <property type="match status" value="1"/>
</dbReference>
<dbReference type="InterPro" id="IPR011545">
    <property type="entry name" value="DEAD/DEAH_box_helicase_dom"/>
</dbReference>
<dbReference type="PROSITE" id="PS51194">
    <property type="entry name" value="HELICASE_CTER"/>
    <property type="match status" value="1"/>
</dbReference>
<evidence type="ECO:0000259" key="12">
    <source>
        <dbReference type="PROSITE" id="PS51195"/>
    </source>
</evidence>
<evidence type="ECO:0000313" key="13">
    <source>
        <dbReference type="EMBL" id="QQL45218.1"/>
    </source>
</evidence>
<evidence type="ECO:0000256" key="7">
    <source>
        <dbReference type="ARBA" id="ARBA00023016"/>
    </source>
</evidence>
<dbReference type="InterPro" id="IPR000629">
    <property type="entry name" value="RNA-helicase_DEAD-box_CS"/>
</dbReference>
<feature type="domain" description="Helicase C-terminal" evidence="11">
    <location>
        <begin position="217"/>
        <end position="385"/>
    </location>
</feature>
<dbReference type="SUPFAM" id="SSF52540">
    <property type="entry name" value="P-loop containing nucleoside triphosphate hydrolases"/>
    <property type="match status" value="1"/>
</dbReference>
<dbReference type="Pfam" id="PF00271">
    <property type="entry name" value="Helicase_C"/>
    <property type="match status" value="1"/>
</dbReference>
<dbReference type="CDD" id="cd18787">
    <property type="entry name" value="SF2_C_DEAD"/>
    <property type="match status" value="1"/>
</dbReference>
<evidence type="ECO:0000256" key="5">
    <source>
        <dbReference type="ARBA" id="ARBA00022806"/>
    </source>
</evidence>
<reference evidence="13 14" key="1">
    <citation type="submission" date="2020-12" db="EMBL/GenBank/DDBJ databases">
        <title>Sulforoseuscoccus oceanibium gen. nov., sp. nov., a representative of the phylum Verrucomicrobia with special cytoplasmic membrane, and proposal of Sulforoseuscoccusaceae fam. nov.</title>
        <authorList>
            <person name="Xi F."/>
        </authorList>
    </citation>
    <scope>NUCLEOTIDE SEQUENCE [LARGE SCALE GENOMIC DNA]</scope>
    <source>
        <strain evidence="13 14">T37</strain>
    </source>
</reference>
<dbReference type="AlphaFoldDB" id="A0A6B3LGE5"/>
<evidence type="ECO:0000256" key="1">
    <source>
        <dbReference type="ARBA" id="ARBA00012552"/>
    </source>
</evidence>
<evidence type="ECO:0000313" key="14">
    <source>
        <dbReference type="Proteomes" id="UP000475117"/>
    </source>
</evidence>
<dbReference type="InterPro" id="IPR012677">
    <property type="entry name" value="Nucleotide-bd_a/b_plait_sf"/>
</dbReference>
<evidence type="ECO:0000256" key="8">
    <source>
        <dbReference type="RuleBase" id="RU000492"/>
    </source>
</evidence>
<evidence type="ECO:0000259" key="11">
    <source>
        <dbReference type="PROSITE" id="PS51194"/>
    </source>
</evidence>
<dbReference type="SMART" id="SM00490">
    <property type="entry name" value="HELICc"/>
    <property type="match status" value="1"/>
</dbReference>
<feature type="region of interest" description="Disordered" evidence="9">
    <location>
        <begin position="432"/>
        <end position="506"/>
    </location>
</feature>
<keyword evidence="6 8" id="KW-0067">ATP-binding</keyword>
<dbReference type="InterPro" id="IPR005580">
    <property type="entry name" value="DbpA/CsdA_RNA-bd_dom"/>
</dbReference>
<dbReference type="PROSITE" id="PS51195">
    <property type="entry name" value="Q_MOTIF"/>
    <property type="match status" value="1"/>
</dbReference>
<evidence type="ECO:0000256" key="6">
    <source>
        <dbReference type="ARBA" id="ARBA00022840"/>
    </source>
</evidence>
<organism evidence="13 14">
    <name type="scientific">Sulfuriroseicoccus oceanibius</name>
    <dbReference type="NCBI Taxonomy" id="2707525"/>
    <lineage>
        <taxon>Bacteria</taxon>
        <taxon>Pseudomonadati</taxon>
        <taxon>Verrucomicrobiota</taxon>
        <taxon>Verrucomicrobiia</taxon>
        <taxon>Verrucomicrobiales</taxon>
        <taxon>Verrucomicrobiaceae</taxon>
        <taxon>Sulfuriroseicoccus</taxon>
    </lineage>
</organism>
<dbReference type="InterPro" id="IPR044742">
    <property type="entry name" value="DEAD/DEAH_RhlB"/>
</dbReference>
<dbReference type="Pfam" id="PF03880">
    <property type="entry name" value="DbpA"/>
    <property type="match status" value="1"/>
</dbReference>
<dbReference type="Gene3D" id="3.40.50.300">
    <property type="entry name" value="P-loop containing nucleotide triphosphate hydrolases"/>
    <property type="match status" value="2"/>
</dbReference>
<dbReference type="Pfam" id="PF25399">
    <property type="entry name" value="DeaD_dimer"/>
    <property type="match status" value="1"/>
</dbReference>
<dbReference type="EMBL" id="CP066776">
    <property type="protein sequence ID" value="QQL45218.1"/>
    <property type="molecule type" value="Genomic_DNA"/>
</dbReference>
<feature type="domain" description="Helicase ATP-binding" evidence="10">
    <location>
        <begin position="35"/>
        <end position="206"/>
    </location>
</feature>
<dbReference type="InterPro" id="IPR014001">
    <property type="entry name" value="Helicase_ATP-bd"/>
</dbReference>
<dbReference type="GO" id="GO:0009409">
    <property type="term" value="P:response to cold"/>
    <property type="evidence" value="ECO:0007669"/>
    <property type="project" value="TreeGrafter"/>
</dbReference>
<dbReference type="GO" id="GO:0033592">
    <property type="term" value="F:RNA strand annealing activity"/>
    <property type="evidence" value="ECO:0007669"/>
    <property type="project" value="TreeGrafter"/>
</dbReference>
<name>A0A6B3LGE5_9BACT</name>
<evidence type="ECO:0000256" key="2">
    <source>
        <dbReference type="ARBA" id="ARBA00022490"/>
    </source>
</evidence>
<dbReference type="KEGG" id="soa:G3M56_001120"/>
<dbReference type="InterPro" id="IPR014014">
    <property type="entry name" value="RNA_helicase_DEAD_Q_motif"/>
</dbReference>
<dbReference type="PANTHER" id="PTHR47963">
    <property type="entry name" value="DEAD-BOX ATP-DEPENDENT RNA HELICASE 47, MITOCHONDRIAL"/>
    <property type="match status" value="1"/>
</dbReference>
<dbReference type="InterPro" id="IPR050547">
    <property type="entry name" value="DEAD_box_RNA_helicases"/>
</dbReference>
<evidence type="ECO:0000256" key="9">
    <source>
        <dbReference type="SAM" id="MobiDB-lite"/>
    </source>
</evidence>
<dbReference type="Proteomes" id="UP000475117">
    <property type="component" value="Chromosome"/>
</dbReference>
<dbReference type="PANTHER" id="PTHR47963:SF8">
    <property type="entry name" value="ATP-DEPENDENT RNA HELICASE DEAD"/>
    <property type="match status" value="1"/>
</dbReference>
<dbReference type="Pfam" id="PF00270">
    <property type="entry name" value="DEAD"/>
    <property type="match status" value="1"/>
</dbReference>
<keyword evidence="5 8" id="KW-0347">Helicase</keyword>
<sequence>MDIPPFSELGLPDALVSAVAALGYEKPSPIQALSIPHALTGRDLIGLSQTGSGKTAAFTLPVLAKLDVAINAPQALILCPTRELAVQVCEEVHRLAAHLDNFRAVPVYGGAPIDRQIRSLRNGPQMVVGTPGRLLDHLRRKTFKTDHIQTVVLDEADRMLDMGFREEMEDLLGSMPEEHQTLFFSATMNQGVSRLIQRFGNDPETVSIEQKSKTVDSIEQSYFEVRNRSKVEVMSRILDMESPRLAIAFCNTKRVVDETTEALIARGYNADRLHGDITQQMRERTLKRFREGTVEVLVATDVAARGLDVDDIDVVFNLDLPQDPEDYVHRIGRTGRAGRSGKAYTFVFGRDIHRLQMVERYTKHIIRRERIPSVEQVEGKRSDLLFEALKDRLESGKFDQQQEYVDRLLEQGHTPTDIAGALFTLLREAQGREGETIQEDRHPDRPTPRRTGDDAPRRGERRERGDRGDRREFRDRDDRRGDRRERGDRGDRGDRGGRDFGPRPVEEGMTRLFVSVGKAAGAKPGEIAGMIYNEANLSRDDVGRISLFPRHTLVDVRADVASNVVKALKHAKMKGRPVRVDFDRQG</sequence>
<dbReference type="InterPro" id="IPR057325">
    <property type="entry name" value="DeaD_dimer"/>
</dbReference>
<keyword evidence="4 8" id="KW-0378">Hydrolase</keyword>
<evidence type="ECO:0000256" key="3">
    <source>
        <dbReference type="ARBA" id="ARBA00022741"/>
    </source>
</evidence>
<dbReference type="GO" id="GO:0005840">
    <property type="term" value="C:ribosome"/>
    <property type="evidence" value="ECO:0007669"/>
    <property type="project" value="TreeGrafter"/>
</dbReference>
<dbReference type="InterPro" id="IPR001650">
    <property type="entry name" value="Helicase_C-like"/>
</dbReference>
<protein>
    <recommendedName>
        <fullName evidence="1">RNA helicase</fullName>
        <ecNumber evidence="1">3.6.4.13</ecNumber>
    </recommendedName>
</protein>
<dbReference type="GO" id="GO:0005829">
    <property type="term" value="C:cytosol"/>
    <property type="evidence" value="ECO:0007669"/>
    <property type="project" value="TreeGrafter"/>
</dbReference>
<keyword evidence="3 8" id="KW-0547">Nucleotide-binding</keyword>